<dbReference type="Proteomes" id="UP000752814">
    <property type="component" value="Unassembled WGS sequence"/>
</dbReference>
<organism evidence="1 2">
    <name type="scientific">Candidatus Methanomassiliicoccus intestinalis</name>
    <dbReference type="NCBI Taxonomy" id="1406512"/>
    <lineage>
        <taxon>Archaea</taxon>
        <taxon>Methanobacteriati</taxon>
        <taxon>Thermoplasmatota</taxon>
        <taxon>Thermoplasmata</taxon>
        <taxon>Methanomassiliicoccales</taxon>
        <taxon>Methanomassiliicoccaceae</taxon>
        <taxon>Methanomassiliicoccus</taxon>
    </lineage>
</organism>
<proteinExistence type="predicted"/>
<dbReference type="AlphaFoldDB" id="A0A8J8PHN8"/>
<accession>A0A8J8PHN8</accession>
<dbReference type="EMBL" id="LVVT01000001">
    <property type="protein sequence ID" value="TQS84563.1"/>
    <property type="molecule type" value="Genomic_DNA"/>
</dbReference>
<reference evidence="1" key="1">
    <citation type="submission" date="2016-03" db="EMBL/GenBank/DDBJ databases">
        <authorList>
            <person name="Borrel G."/>
            <person name="Mccann A."/>
            <person name="O'Toole P.W."/>
        </authorList>
    </citation>
    <scope>NUCLEOTIDE SEQUENCE</scope>
    <source>
        <strain evidence="1">183</strain>
    </source>
</reference>
<comment type="caution">
    <text evidence="1">The sequence shown here is derived from an EMBL/GenBank/DDBJ whole genome shotgun (WGS) entry which is preliminary data.</text>
</comment>
<protein>
    <submittedName>
        <fullName evidence="1">Uncharacterized protein</fullName>
    </submittedName>
</protein>
<evidence type="ECO:0000313" key="2">
    <source>
        <dbReference type="Proteomes" id="UP000752814"/>
    </source>
</evidence>
<evidence type="ECO:0000313" key="1">
    <source>
        <dbReference type="EMBL" id="TQS84563.1"/>
    </source>
</evidence>
<gene>
    <name evidence="1" type="ORF">A3207_00540</name>
</gene>
<name>A0A8J8PHN8_9ARCH</name>
<sequence length="101" mass="11914">MEMIEMHYYSTDITIHLTRDYRVEFESEDELTIDEAYDLVFRAIRDGFSSINWDSGCGRLEFHTSDGRSRNIDNIGIDLQDEHMERGHFEMSEDILNEDGD</sequence>